<name>A0A0C2ZR10_9AGAM</name>
<protein>
    <submittedName>
        <fullName evidence="1">Uncharacterized protein</fullName>
    </submittedName>
</protein>
<dbReference type="InParanoid" id="A0A0C2ZR10"/>
<dbReference type="AlphaFoldDB" id="A0A0C2ZR10"/>
<proteinExistence type="predicted"/>
<keyword evidence="2" id="KW-1185">Reference proteome</keyword>
<evidence type="ECO:0000313" key="1">
    <source>
        <dbReference type="EMBL" id="KIM64003.1"/>
    </source>
</evidence>
<sequence>MTHIMPVWYFFRCSTAQQCVRQHPDSSIRILLLSKTSTSSLCLLENDFEGDCTKITPNKGCIKVSVTIEEAEGLLQTEYNLYDHVTGKGHLGII</sequence>
<gene>
    <name evidence="1" type="ORF">SCLCIDRAFT_679102</name>
</gene>
<reference evidence="2" key="2">
    <citation type="submission" date="2015-01" db="EMBL/GenBank/DDBJ databases">
        <title>Evolutionary Origins and Diversification of the Mycorrhizal Mutualists.</title>
        <authorList>
            <consortium name="DOE Joint Genome Institute"/>
            <consortium name="Mycorrhizal Genomics Consortium"/>
            <person name="Kohler A."/>
            <person name="Kuo A."/>
            <person name="Nagy L.G."/>
            <person name="Floudas D."/>
            <person name="Copeland A."/>
            <person name="Barry K.W."/>
            <person name="Cichocki N."/>
            <person name="Veneault-Fourrey C."/>
            <person name="LaButti K."/>
            <person name="Lindquist E.A."/>
            <person name="Lipzen A."/>
            <person name="Lundell T."/>
            <person name="Morin E."/>
            <person name="Murat C."/>
            <person name="Riley R."/>
            <person name="Ohm R."/>
            <person name="Sun H."/>
            <person name="Tunlid A."/>
            <person name="Henrissat B."/>
            <person name="Grigoriev I.V."/>
            <person name="Hibbett D.S."/>
            <person name="Martin F."/>
        </authorList>
    </citation>
    <scope>NUCLEOTIDE SEQUENCE [LARGE SCALE GENOMIC DNA]</scope>
    <source>
        <strain evidence="2">Foug A</strain>
    </source>
</reference>
<reference evidence="1 2" key="1">
    <citation type="submission" date="2014-04" db="EMBL/GenBank/DDBJ databases">
        <authorList>
            <consortium name="DOE Joint Genome Institute"/>
            <person name="Kuo A."/>
            <person name="Kohler A."/>
            <person name="Nagy L.G."/>
            <person name="Floudas D."/>
            <person name="Copeland A."/>
            <person name="Barry K.W."/>
            <person name="Cichocki N."/>
            <person name="Veneault-Fourrey C."/>
            <person name="LaButti K."/>
            <person name="Lindquist E.A."/>
            <person name="Lipzen A."/>
            <person name="Lundell T."/>
            <person name="Morin E."/>
            <person name="Murat C."/>
            <person name="Sun H."/>
            <person name="Tunlid A."/>
            <person name="Henrissat B."/>
            <person name="Grigoriev I.V."/>
            <person name="Hibbett D.S."/>
            <person name="Martin F."/>
            <person name="Nordberg H.P."/>
            <person name="Cantor M.N."/>
            <person name="Hua S.X."/>
        </authorList>
    </citation>
    <scope>NUCLEOTIDE SEQUENCE [LARGE SCALE GENOMIC DNA]</scope>
    <source>
        <strain evidence="1 2">Foug A</strain>
    </source>
</reference>
<accession>A0A0C2ZR10</accession>
<dbReference type="HOGENOM" id="CLU_2387472_0_0_1"/>
<dbReference type="OrthoDB" id="3260196at2759"/>
<dbReference type="Proteomes" id="UP000053989">
    <property type="component" value="Unassembled WGS sequence"/>
</dbReference>
<organism evidence="1 2">
    <name type="scientific">Scleroderma citrinum Foug A</name>
    <dbReference type="NCBI Taxonomy" id="1036808"/>
    <lineage>
        <taxon>Eukaryota</taxon>
        <taxon>Fungi</taxon>
        <taxon>Dikarya</taxon>
        <taxon>Basidiomycota</taxon>
        <taxon>Agaricomycotina</taxon>
        <taxon>Agaricomycetes</taxon>
        <taxon>Agaricomycetidae</taxon>
        <taxon>Boletales</taxon>
        <taxon>Sclerodermatineae</taxon>
        <taxon>Sclerodermataceae</taxon>
        <taxon>Scleroderma</taxon>
    </lineage>
</organism>
<dbReference type="EMBL" id="KN822031">
    <property type="protein sequence ID" value="KIM64003.1"/>
    <property type="molecule type" value="Genomic_DNA"/>
</dbReference>
<evidence type="ECO:0000313" key="2">
    <source>
        <dbReference type="Proteomes" id="UP000053989"/>
    </source>
</evidence>